<feature type="non-terminal residue" evidence="1">
    <location>
        <position position="250"/>
    </location>
</feature>
<feature type="non-terminal residue" evidence="1">
    <location>
        <position position="1"/>
    </location>
</feature>
<accession>X0XT20</accession>
<gene>
    <name evidence="1" type="ORF">S01H1_65793</name>
</gene>
<organism evidence="1">
    <name type="scientific">marine sediment metagenome</name>
    <dbReference type="NCBI Taxonomy" id="412755"/>
    <lineage>
        <taxon>unclassified sequences</taxon>
        <taxon>metagenomes</taxon>
        <taxon>ecological metagenomes</taxon>
    </lineage>
</organism>
<protein>
    <recommendedName>
        <fullName evidence="2">Bacterial Ig-like domain-containing protein</fullName>
    </recommendedName>
</protein>
<name>X0XT20_9ZZZZ</name>
<reference evidence="1" key="1">
    <citation type="journal article" date="2014" name="Front. Microbiol.">
        <title>High frequency of phylogenetically diverse reductive dehalogenase-homologous genes in deep subseafloor sedimentary metagenomes.</title>
        <authorList>
            <person name="Kawai M."/>
            <person name="Futagami T."/>
            <person name="Toyoda A."/>
            <person name="Takaki Y."/>
            <person name="Nishi S."/>
            <person name="Hori S."/>
            <person name="Arai W."/>
            <person name="Tsubouchi T."/>
            <person name="Morono Y."/>
            <person name="Uchiyama I."/>
            <person name="Ito T."/>
            <person name="Fujiyama A."/>
            <person name="Inagaki F."/>
            <person name="Takami H."/>
        </authorList>
    </citation>
    <scope>NUCLEOTIDE SEQUENCE</scope>
    <source>
        <strain evidence="1">Expedition CK06-06</strain>
    </source>
</reference>
<sequence>IETVSQNGTYYVNLTPADLGCSAPAGTLYEYNCTIGFTAYDNATNNASSAMVIIVDDYAPRVTVTYTNETIVNSLSESINFTVTVTEGYLANITFRNATNLSGDGVTIVASNFTAQGAGNYTSNSTPTAMGITDGIYNITIGAWDKLGNVNFSSVTTITVDTTVPTSEIISPTNDSEVTSTTITMNGSDAIDSALSYVIYFNGTISSNVAPNKVTTSGYDWNLQEVTEGNDYNLTLELTDDAGNKKNSTG</sequence>
<dbReference type="Gene3D" id="2.60.40.10">
    <property type="entry name" value="Immunoglobulins"/>
    <property type="match status" value="1"/>
</dbReference>
<evidence type="ECO:0000313" key="1">
    <source>
        <dbReference type="EMBL" id="GAG39803.1"/>
    </source>
</evidence>
<comment type="caution">
    <text evidence="1">The sequence shown here is derived from an EMBL/GenBank/DDBJ whole genome shotgun (WGS) entry which is preliminary data.</text>
</comment>
<dbReference type="InterPro" id="IPR013783">
    <property type="entry name" value="Ig-like_fold"/>
</dbReference>
<evidence type="ECO:0008006" key="2">
    <source>
        <dbReference type="Google" id="ProtNLM"/>
    </source>
</evidence>
<dbReference type="EMBL" id="BARS01043459">
    <property type="protein sequence ID" value="GAG39803.1"/>
    <property type="molecule type" value="Genomic_DNA"/>
</dbReference>
<proteinExistence type="predicted"/>
<dbReference type="AlphaFoldDB" id="X0XT20"/>